<proteinExistence type="predicted"/>
<organism evidence="1 2">
    <name type="scientific">Smallanthus sonchifolius</name>
    <dbReference type="NCBI Taxonomy" id="185202"/>
    <lineage>
        <taxon>Eukaryota</taxon>
        <taxon>Viridiplantae</taxon>
        <taxon>Streptophyta</taxon>
        <taxon>Embryophyta</taxon>
        <taxon>Tracheophyta</taxon>
        <taxon>Spermatophyta</taxon>
        <taxon>Magnoliopsida</taxon>
        <taxon>eudicotyledons</taxon>
        <taxon>Gunneridae</taxon>
        <taxon>Pentapetalae</taxon>
        <taxon>asterids</taxon>
        <taxon>campanulids</taxon>
        <taxon>Asterales</taxon>
        <taxon>Asteraceae</taxon>
        <taxon>Asteroideae</taxon>
        <taxon>Heliantheae alliance</taxon>
        <taxon>Millerieae</taxon>
        <taxon>Smallanthus</taxon>
    </lineage>
</organism>
<keyword evidence="2" id="KW-1185">Reference proteome</keyword>
<dbReference type="EMBL" id="CM042041">
    <property type="protein sequence ID" value="KAI3711662.1"/>
    <property type="molecule type" value="Genomic_DNA"/>
</dbReference>
<protein>
    <submittedName>
        <fullName evidence="1">Uncharacterized protein</fullName>
    </submittedName>
</protein>
<sequence>MIVIGLYIALASLCCIIAMAFDLLHGIRSRKLWFPCKYFSINAASLVVIAIVMKLPVDLSGSMPGVVDQVAKLGSMAFMCTMMANLLPCLATMDNKTLLANVVALGVQVITLVVNVCIQIHTGVVESYKEYSRKINEMVPTGKYPGHLKVLNKVTCSDLAAVYVAMLLVLLIIYVCSSLAILKSKQIIEQKYQELLETASEDVQQSISTVKKLQQHVSNYWIMAGSGNPQFIIASSATTSAAGVICALTTILHTLTMGWTIEDIKKGDYGSNYDWSMLVILIVQFVGVVLGTVAPLYRCFASLSFKVSLESILKQIKVFEVESYWTWKLSEWKRYSIRFPFRSHKRNVILKNLKSLIFHLSIQIQEGVVVVCKIIALIPFFIMICVFPCFWFCSSRESTKNLEKSPYVLHLGNEPELAKQTLKGLTKSMNELIKKGEKKKPNNLTNLIKEKPAIGFQGAPRDNWSLDVVNLTTIVVTLHKIKKVEDDSFLKSVREGLEYVTLIEKNLKATGDYVNSIRKSAETLWEEVDFRHKWLGIKLEDITSKVNAVDCEEDVTMQIVKLFFERAEEIKKVVGCTDGGGLNDDFKFRSICANSMSSITEAIIHDDKESHKKSFDEVISSRIAEIFVECLTNLPQVIANKCHTDVIEKREASVEAAARLLGETKKIIEILQDHSRHVPSKNPDDVLL</sequence>
<name>A0ACB9AND2_9ASTR</name>
<comment type="caution">
    <text evidence="1">The sequence shown here is derived from an EMBL/GenBank/DDBJ whole genome shotgun (WGS) entry which is preliminary data.</text>
</comment>
<evidence type="ECO:0000313" key="2">
    <source>
        <dbReference type="Proteomes" id="UP001056120"/>
    </source>
</evidence>
<reference evidence="2" key="1">
    <citation type="journal article" date="2022" name="Mol. Ecol. Resour.">
        <title>The genomes of chicory, endive, great burdock and yacon provide insights into Asteraceae palaeo-polyploidization history and plant inulin production.</title>
        <authorList>
            <person name="Fan W."/>
            <person name="Wang S."/>
            <person name="Wang H."/>
            <person name="Wang A."/>
            <person name="Jiang F."/>
            <person name="Liu H."/>
            <person name="Zhao H."/>
            <person name="Xu D."/>
            <person name="Zhang Y."/>
        </authorList>
    </citation>
    <scope>NUCLEOTIDE SEQUENCE [LARGE SCALE GENOMIC DNA]</scope>
    <source>
        <strain evidence="2">cv. Yunnan</strain>
    </source>
</reference>
<reference evidence="1 2" key="2">
    <citation type="journal article" date="2022" name="Mol. Ecol. Resour.">
        <title>The genomes of chicory, endive, great burdock and yacon provide insights into Asteraceae paleo-polyploidization history and plant inulin production.</title>
        <authorList>
            <person name="Fan W."/>
            <person name="Wang S."/>
            <person name="Wang H."/>
            <person name="Wang A."/>
            <person name="Jiang F."/>
            <person name="Liu H."/>
            <person name="Zhao H."/>
            <person name="Xu D."/>
            <person name="Zhang Y."/>
        </authorList>
    </citation>
    <scope>NUCLEOTIDE SEQUENCE [LARGE SCALE GENOMIC DNA]</scope>
    <source>
        <strain evidence="2">cv. Yunnan</strain>
        <tissue evidence="1">Leaves</tissue>
    </source>
</reference>
<dbReference type="Proteomes" id="UP001056120">
    <property type="component" value="Linkage Group LG24"/>
</dbReference>
<gene>
    <name evidence="1" type="ORF">L1987_70201</name>
</gene>
<evidence type="ECO:0000313" key="1">
    <source>
        <dbReference type="EMBL" id="KAI3711662.1"/>
    </source>
</evidence>
<accession>A0ACB9AND2</accession>